<comment type="caution">
    <text evidence="2">The sequence shown here is derived from an EMBL/GenBank/DDBJ whole genome shotgun (WGS) entry which is preliminary data.</text>
</comment>
<reference evidence="2 3" key="1">
    <citation type="submission" date="2019-10" db="EMBL/GenBank/DDBJ databases">
        <title>Nocardia macrotermitis sp. nov. and Nocardia aurantia sp. nov., isolated from the gut of fungus growing-termite Macrotermes natalensis.</title>
        <authorList>
            <person name="Benndorf R."/>
            <person name="Schwitalla J."/>
            <person name="Martin K."/>
            <person name="De Beer W."/>
            <person name="Kaster A.-K."/>
            <person name="Vollmers J."/>
            <person name="Poulsen M."/>
            <person name="Beemelmanns C."/>
        </authorList>
    </citation>
    <scope>NUCLEOTIDE SEQUENCE [LARGE SCALE GENOMIC DNA]</scope>
    <source>
        <strain evidence="2 3">RB56</strain>
    </source>
</reference>
<dbReference type="Gene3D" id="1.10.10.2390">
    <property type="match status" value="1"/>
</dbReference>
<sequence length="226" mass="23365">MTLVPDPTPADHDPAAGDSRPARSPGAPGPAPGSPAAAGTVESGPGDTGTEPAASGGEPVNRDATDAATADSGSGGDRTAIGAGAPGVVRTATTAADALRLRRRPEGAESPSVLGKVLSWLRAGYPQGIPRTDYVALLAVLHRRLTDYEVHMIVEELVHERGDDEEIARHEIEEAIARVAKEQPGEDDIARVASRLAAGGWPLGTPSSDWPTSIHPLPDNPEPRTR</sequence>
<proteinExistence type="predicted"/>
<accession>A0A7K0DWT6</accession>
<dbReference type="Proteomes" id="UP000431401">
    <property type="component" value="Unassembled WGS sequence"/>
</dbReference>
<organism evidence="2 3">
    <name type="scientific">Nocardia aurantia</name>
    <dbReference type="NCBI Taxonomy" id="2585199"/>
    <lineage>
        <taxon>Bacteria</taxon>
        <taxon>Bacillati</taxon>
        <taxon>Actinomycetota</taxon>
        <taxon>Actinomycetes</taxon>
        <taxon>Mycobacteriales</taxon>
        <taxon>Nocardiaceae</taxon>
        <taxon>Nocardia</taxon>
    </lineage>
</organism>
<name>A0A7K0DWT6_9NOCA</name>
<protein>
    <recommendedName>
        <fullName evidence="4">DUF3349 domain-containing protein</fullName>
    </recommendedName>
</protein>
<evidence type="ECO:0000256" key="1">
    <source>
        <dbReference type="SAM" id="MobiDB-lite"/>
    </source>
</evidence>
<gene>
    <name evidence="2" type="ORF">NRB56_58380</name>
</gene>
<evidence type="ECO:0000313" key="3">
    <source>
        <dbReference type="Proteomes" id="UP000431401"/>
    </source>
</evidence>
<dbReference type="InterPro" id="IPR021784">
    <property type="entry name" value="DUF3349"/>
</dbReference>
<dbReference type="Pfam" id="PF11829">
    <property type="entry name" value="DUF3349"/>
    <property type="match status" value="1"/>
</dbReference>
<feature type="region of interest" description="Disordered" evidence="1">
    <location>
        <begin position="1"/>
        <end position="87"/>
    </location>
</feature>
<dbReference type="AlphaFoldDB" id="A0A7K0DWT6"/>
<dbReference type="Gene3D" id="6.10.140.2080">
    <property type="match status" value="1"/>
</dbReference>
<dbReference type="EMBL" id="WEGI01000013">
    <property type="protein sequence ID" value="MQY30240.1"/>
    <property type="molecule type" value="Genomic_DNA"/>
</dbReference>
<feature type="compositionally biased region" description="Low complexity" evidence="1">
    <location>
        <begin position="16"/>
        <end position="26"/>
    </location>
</feature>
<feature type="region of interest" description="Disordered" evidence="1">
    <location>
        <begin position="200"/>
        <end position="226"/>
    </location>
</feature>
<evidence type="ECO:0008006" key="4">
    <source>
        <dbReference type="Google" id="ProtNLM"/>
    </source>
</evidence>
<evidence type="ECO:0000313" key="2">
    <source>
        <dbReference type="EMBL" id="MQY30240.1"/>
    </source>
</evidence>
<keyword evidence="3" id="KW-1185">Reference proteome</keyword>